<reference evidence="4" key="1">
    <citation type="submission" date="2025-08" db="UniProtKB">
        <authorList>
            <consortium name="RefSeq"/>
        </authorList>
    </citation>
    <scope>IDENTIFICATION</scope>
</reference>
<keyword evidence="2" id="KW-0732">Signal</keyword>
<evidence type="ECO:0000313" key="4">
    <source>
        <dbReference type="RefSeq" id="XP_004703413.1"/>
    </source>
</evidence>
<evidence type="ECO:0000313" key="3">
    <source>
        <dbReference type="Proteomes" id="UP000694863"/>
    </source>
</evidence>
<protein>
    <submittedName>
        <fullName evidence="4">Proline-rich protein 27</fullName>
    </submittedName>
</protein>
<gene>
    <name evidence="4" type="primary">PRR27</name>
</gene>
<feature type="compositionally biased region" description="Low complexity" evidence="1">
    <location>
        <begin position="122"/>
        <end position="133"/>
    </location>
</feature>
<proteinExistence type="predicted"/>
<evidence type="ECO:0000256" key="2">
    <source>
        <dbReference type="SAM" id="SignalP"/>
    </source>
</evidence>
<dbReference type="RefSeq" id="XP_004703413.1">
    <property type="nucleotide sequence ID" value="XM_004703356.1"/>
</dbReference>
<evidence type="ECO:0000256" key="1">
    <source>
        <dbReference type="SAM" id="MobiDB-lite"/>
    </source>
</evidence>
<feature type="signal peptide" evidence="2">
    <location>
        <begin position="1"/>
        <end position="15"/>
    </location>
</feature>
<keyword evidence="3" id="KW-1185">Reference proteome</keyword>
<name>A0ABM0IMF0_ECHTE</name>
<accession>A0ABM0IMF0</accession>
<sequence>MKLLLWACIVCVAFAQKDYNDYHRYPLHPSLNRPYNPPTNSFPSPYYPSQNNAPKYSDFYKPTMQVPNYPWVLTVPGAPVTYPIPDFPTATRLTPPPPPPPPLPRVGPPRFVFPSSNSEVSAAPAARPAIAKPAESERLVTEPAGPTPTAATSPTPELRPCDSLNKVQN</sequence>
<feature type="region of interest" description="Disordered" evidence="1">
    <location>
        <begin position="89"/>
        <end position="169"/>
    </location>
</feature>
<feature type="compositionally biased region" description="Pro residues" evidence="1">
    <location>
        <begin position="94"/>
        <end position="107"/>
    </location>
</feature>
<organism evidence="3 4">
    <name type="scientific">Echinops telfairi</name>
    <name type="common">Lesser hedgehog tenrec</name>
    <dbReference type="NCBI Taxonomy" id="9371"/>
    <lineage>
        <taxon>Eukaryota</taxon>
        <taxon>Metazoa</taxon>
        <taxon>Chordata</taxon>
        <taxon>Craniata</taxon>
        <taxon>Vertebrata</taxon>
        <taxon>Euteleostomi</taxon>
        <taxon>Mammalia</taxon>
        <taxon>Eutheria</taxon>
        <taxon>Afrotheria</taxon>
        <taxon>Tenrecidae</taxon>
        <taxon>Tenrecinae</taxon>
        <taxon>Echinops</taxon>
    </lineage>
</organism>
<feature type="chain" id="PRO_5045664961" evidence="2">
    <location>
        <begin position="16"/>
        <end position="169"/>
    </location>
</feature>
<dbReference type="GeneID" id="101640164"/>
<dbReference type="Proteomes" id="UP000694863">
    <property type="component" value="Unplaced"/>
</dbReference>
<feature type="compositionally biased region" description="Low complexity" evidence="1">
    <location>
        <begin position="141"/>
        <end position="156"/>
    </location>
</feature>
<dbReference type="InterPro" id="IPR033533">
    <property type="entry name" value="PRR27"/>
</dbReference>
<dbReference type="PANTHER" id="PTHR39415">
    <property type="entry name" value="PROLINE-RICH PROTEIN 27"/>
    <property type="match status" value="1"/>
</dbReference>
<dbReference type="PANTHER" id="PTHR39415:SF1">
    <property type="entry name" value="PROLINE-RICH PROTEIN 27"/>
    <property type="match status" value="1"/>
</dbReference>